<keyword evidence="2" id="KW-0472">Membrane</keyword>
<proteinExistence type="predicted"/>
<gene>
    <name evidence="3" type="ORF">H4281_17535</name>
</gene>
<accession>A0A7W3ZBK7</accession>
<evidence type="ECO:0000313" key="3">
    <source>
        <dbReference type="EMBL" id="MBB1154947.1"/>
    </source>
</evidence>
<protein>
    <submittedName>
        <fullName evidence="3">Uncharacterized protein</fullName>
    </submittedName>
</protein>
<feature type="transmembrane region" description="Helical" evidence="2">
    <location>
        <begin position="61"/>
        <end position="81"/>
    </location>
</feature>
<sequence>MSIFARILQVFFMVLGLASIGVGLIMVLIAKPHWYCEVSRNGEATTWCYEHDLEALTSYHLFWFVLGLALEIMAVAVVAGARRRTVENLLMSMNSPAAAPTFSGSLPPAPYPGYPQQQPPYPGQ</sequence>
<evidence type="ECO:0000256" key="2">
    <source>
        <dbReference type="SAM" id="Phobius"/>
    </source>
</evidence>
<keyword evidence="2" id="KW-1133">Transmembrane helix</keyword>
<comment type="caution">
    <text evidence="3">The sequence shown here is derived from an EMBL/GenBank/DDBJ whole genome shotgun (WGS) entry which is preliminary data.</text>
</comment>
<evidence type="ECO:0000256" key="1">
    <source>
        <dbReference type="SAM" id="MobiDB-lite"/>
    </source>
</evidence>
<dbReference type="RefSeq" id="WP_182891984.1">
    <property type="nucleotide sequence ID" value="NZ_JACGZW010000005.1"/>
</dbReference>
<keyword evidence="4" id="KW-1185">Reference proteome</keyword>
<feature type="compositionally biased region" description="Pro residues" evidence="1">
    <location>
        <begin position="107"/>
        <end position="124"/>
    </location>
</feature>
<reference evidence="3 4" key="1">
    <citation type="submission" date="2020-08" db="EMBL/GenBank/DDBJ databases">
        <title>Amycolatopsis sp. nov. DR6-1 isolated from Dendrobium heterocarpum.</title>
        <authorList>
            <person name="Tedsree N."/>
            <person name="Kuncharoen N."/>
            <person name="Likhitwitayawuid K."/>
            <person name="Tanasupawat S."/>
        </authorList>
    </citation>
    <scope>NUCLEOTIDE SEQUENCE [LARGE SCALE GENOMIC DNA]</scope>
    <source>
        <strain evidence="3 4">DR6-1</strain>
    </source>
</reference>
<name>A0A7W3ZBK7_9PSEU</name>
<feature type="transmembrane region" description="Helical" evidence="2">
    <location>
        <begin position="7"/>
        <end position="30"/>
    </location>
</feature>
<evidence type="ECO:0000313" key="4">
    <source>
        <dbReference type="Proteomes" id="UP000526734"/>
    </source>
</evidence>
<dbReference type="EMBL" id="JACGZW010000005">
    <property type="protein sequence ID" value="MBB1154947.1"/>
    <property type="molecule type" value="Genomic_DNA"/>
</dbReference>
<organism evidence="3 4">
    <name type="scientific">Amycolatopsis dendrobii</name>
    <dbReference type="NCBI Taxonomy" id="2760662"/>
    <lineage>
        <taxon>Bacteria</taxon>
        <taxon>Bacillati</taxon>
        <taxon>Actinomycetota</taxon>
        <taxon>Actinomycetes</taxon>
        <taxon>Pseudonocardiales</taxon>
        <taxon>Pseudonocardiaceae</taxon>
        <taxon>Amycolatopsis</taxon>
    </lineage>
</organism>
<dbReference type="Proteomes" id="UP000526734">
    <property type="component" value="Unassembled WGS sequence"/>
</dbReference>
<feature type="region of interest" description="Disordered" evidence="1">
    <location>
        <begin position="101"/>
        <end position="124"/>
    </location>
</feature>
<dbReference type="AlphaFoldDB" id="A0A7W3ZBK7"/>
<keyword evidence="2" id="KW-0812">Transmembrane</keyword>